<dbReference type="InterPro" id="IPR000719">
    <property type="entry name" value="Prot_kinase_dom"/>
</dbReference>
<keyword evidence="4" id="KW-0067">ATP-binding</keyword>
<name>A0AA36DJ54_9BILA</name>
<evidence type="ECO:0000313" key="10">
    <source>
        <dbReference type="Proteomes" id="UP001177023"/>
    </source>
</evidence>
<feature type="transmembrane region" description="Helical" evidence="7">
    <location>
        <begin position="68"/>
        <end position="87"/>
    </location>
</feature>
<dbReference type="PROSITE" id="PS00109">
    <property type="entry name" value="PROTEIN_KINASE_TYR"/>
    <property type="match status" value="1"/>
</dbReference>
<feature type="transmembrane region" description="Helical" evidence="7">
    <location>
        <begin position="441"/>
        <end position="463"/>
    </location>
</feature>
<feature type="transmembrane region" description="Helical" evidence="7">
    <location>
        <begin position="324"/>
        <end position="348"/>
    </location>
</feature>
<feature type="domain" description="Protein kinase" evidence="8">
    <location>
        <begin position="939"/>
        <end position="1225"/>
    </location>
</feature>
<reference evidence="9" key="1">
    <citation type="submission" date="2023-06" db="EMBL/GenBank/DDBJ databases">
        <authorList>
            <person name="Delattre M."/>
        </authorList>
    </citation>
    <scope>NUCLEOTIDE SEQUENCE</scope>
    <source>
        <strain evidence="9">AF72</strain>
    </source>
</reference>
<keyword evidence="7" id="KW-1133">Transmembrane helix</keyword>
<dbReference type="PANTHER" id="PTHR24416:SF600">
    <property type="entry name" value="PDGF- AND VEGF-RECEPTOR RELATED, ISOFORM J"/>
    <property type="match status" value="1"/>
</dbReference>
<dbReference type="PROSITE" id="PS50011">
    <property type="entry name" value="PROTEIN_KINASE_DOM"/>
    <property type="match status" value="1"/>
</dbReference>
<evidence type="ECO:0000259" key="8">
    <source>
        <dbReference type="PROSITE" id="PS50011"/>
    </source>
</evidence>
<evidence type="ECO:0000256" key="1">
    <source>
        <dbReference type="ARBA" id="ARBA00022679"/>
    </source>
</evidence>
<dbReference type="InterPro" id="IPR001245">
    <property type="entry name" value="Ser-Thr/Tyr_kinase_cat_dom"/>
</dbReference>
<keyword evidence="1" id="KW-0808">Transferase</keyword>
<organism evidence="9 10">
    <name type="scientific">Mesorhabditis spiculigera</name>
    <dbReference type="NCBI Taxonomy" id="96644"/>
    <lineage>
        <taxon>Eukaryota</taxon>
        <taxon>Metazoa</taxon>
        <taxon>Ecdysozoa</taxon>
        <taxon>Nematoda</taxon>
        <taxon>Chromadorea</taxon>
        <taxon>Rhabditida</taxon>
        <taxon>Rhabditina</taxon>
        <taxon>Rhabditomorpha</taxon>
        <taxon>Rhabditoidea</taxon>
        <taxon>Rhabditidae</taxon>
        <taxon>Mesorhabditinae</taxon>
        <taxon>Mesorhabditis</taxon>
    </lineage>
</organism>
<evidence type="ECO:0000256" key="6">
    <source>
        <dbReference type="SAM" id="MobiDB-lite"/>
    </source>
</evidence>
<dbReference type="GO" id="GO:0004714">
    <property type="term" value="F:transmembrane receptor protein tyrosine kinase activity"/>
    <property type="evidence" value="ECO:0007669"/>
    <property type="project" value="TreeGrafter"/>
</dbReference>
<dbReference type="Pfam" id="PF07714">
    <property type="entry name" value="PK_Tyr_Ser-Thr"/>
    <property type="match status" value="1"/>
</dbReference>
<dbReference type="GO" id="GO:0043235">
    <property type="term" value="C:receptor complex"/>
    <property type="evidence" value="ECO:0007669"/>
    <property type="project" value="TreeGrafter"/>
</dbReference>
<feature type="compositionally biased region" description="Basic and acidic residues" evidence="6">
    <location>
        <begin position="542"/>
        <end position="555"/>
    </location>
</feature>
<dbReference type="CDD" id="cd00192">
    <property type="entry name" value="PTKc"/>
    <property type="match status" value="1"/>
</dbReference>
<feature type="transmembrane region" description="Helical" evidence="7">
    <location>
        <begin position="289"/>
        <end position="312"/>
    </location>
</feature>
<dbReference type="GO" id="GO:0005886">
    <property type="term" value="C:plasma membrane"/>
    <property type="evidence" value="ECO:0007669"/>
    <property type="project" value="TreeGrafter"/>
</dbReference>
<dbReference type="InterPro" id="IPR050122">
    <property type="entry name" value="RTK"/>
</dbReference>
<dbReference type="EMBL" id="CATQJA010002710">
    <property type="protein sequence ID" value="CAJ0587729.1"/>
    <property type="molecule type" value="Genomic_DNA"/>
</dbReference>
<feature type="region of interest" description="Disordered" evidence="6">
    <location>
        <begin position="582"/>
        <end position="612"/>
    </location>
</feature>
<dbReference type="AlphaFoldDB" id="A0AA36DJ54"/>
<dbReference type="SMART" id="SM00219">
    <property type="entry name" value="TyrKc"/>
    <property type="match status" value="1"/>
</dbReference>
<dbReference type="Proteomes" id="UP001177023">
    <property type="component" value="Unassembled WGS sequence"/>
</dbReference>
<evidence type="ECO:0000256" key="4">
    <source>
        <dbReference type="ARBA" id="ARBA00022840"/>
    </source>
</evidence>
<keyword evidence="3" id="KW-0418">Kinase</keyword>
<sequence>MYVIFLLCVFMNLYVLLSREDTIFYLRIYHLLVGLLMACCSVVMIEFLWRTRGLPKLEEPHEIPTPALVGAIALTIGIAIGYLYFIVFNYSFQECDKLVDAIYNSELWIETCYDLLMSGFSVLSLIYIVQRRYYGAINTSLDKVGRLFINITFSVVWMKVVIYKGYLSHNELCQRKELEGYWCPVMKRHYECNPAYDLGGTKKIWYYLNKGLLNTAVISCASEFFPVLLVSHWLSCGGAEEKAEDIRKRAERRMGVKGLLKNFFSDISRVYGETTTDVQPLHPHYLLKWSFWVLSFVATVTAAVKWMTYFYYTIDFDALVAKHWLAADIVGLFANFVMTLLFFLLYLFARSVSDERLDAHHKAHARGDITILFGSCVVLFIKLVLQSVELEYQRVDGFIKQEEAIIQIVSLLLTHTCQWLQYFAIRRILSMSDRDFVSTKAFLPVAGVAGLVIAWVQFGYTFFDTSLIKYQLTDETFRFSSTTLICMIFTQTIFPADYLFHFTVSGCYLEMLQRYLQMGYFQLGTPRLSVSSHAHGGHGHGGHHDVHHGHDDHQQNHGNGGLKGPQAPMASIFRAAAIMERKRNEQENSDSSSESSAATRSESDSPRSRRKTYSYTLSVSTTHTDPECDGNWHFYVFALISENGVNSFRDAIETIAIPCRNYEAQNNQSEKGEITFLQPYMPDYTMKFGETVPLDVVQKFASYWPRNMSSSDFWDLGFSRVNTTEDRPVTLYFYTDLDCQTQLVPSMQELDLRWLKSNVTGNGIPIRFLWIHNEAHPEACGMELMKTATSGLFDYGTVTDPCYRQNYGMCRVEGDKPCLTATSSSPLEASTRRSSANGAWGYLGGAFGAILLMFAFCCIMREISIRCFPEWTLRHMRDDLWKMRKHLPKERRIELEEEFQAIKTGTPARNDYSTTPSAPHWRDLESADDGWEVDESDLTISNTKLGSGAYAVVYKGSLRKLPPAVTKSGAARDLPCHFEGVTLVAVKLCHSYATLEDKVDMLQEIDFMINLEAHPHILRLLGCSKNPDRPMIVTEMCPLGDLLSVLRNSKNAQIGEQDIQNEDLLTRDELLAVAWQISDALTFLSSKNIIHRDVAVRNVLMGGQKLAKLADFGLCRQTSLFYTSRGGRLPIKWMAPESLQTSEFSEKSDVWSFGVLLFELYTFGDSPFVAVDPNEMYEHLKAGNRLEIPADAPELVCQLATSCCQFDPGRRPNFEQIRRLLYAALDGQRSHYGYLDVGHAPHHHDLIEETEN</sequence>
<feature type="transmembrane region" description="Helical" evidence="7">
    <location>
        <begin position="839"/>
        <end position="859"/>
    </location>
</feature>
<dbReference type="GO" id="GO:0007169">
    <property type="term" value="P:cell surface receptor protein tyrosine kinase signaling pathway"/>
    <property type="evidence" value="ECO:0007669"/>
    <property type="project" value="TreeGrafter"/>
</dbReference>
<accession>A0AA36DJ54</accession>
<dbReference type="Gene3D" id="1.10.510.10">
    <property type="entry name" value="Transferase(Phosphotransferase) domain 1"/>
    <property type="match status" value="1"/>
</dbReference>
<dbReference type="PANTHER" id="PTHR24416">
    <property type="entry name" value="TYROSINE-PROTEIN KINASE RECEPTOR"/>
    <property type="match status" value="1"/>
</dbReference>
<keyword evidence="5" id="KW-0829">Tyrosine-protein kinase</keyword>
<feature type="transmembrane region" description="Helical" evidence="7">
    <location>
        <begin position="107"/>
        <end position="129"/>
    </location>
</feature>
<evidence type="ECO:0000256" key="7">
    <source>
        <dbReference type="SAM" id="Phobius"/>
    </source>
</evidence>
<evidence type="ECO:0000256" key="3">
    <source>
        <dbReference type="ARBA" id="ARBA00022777"/>
    </source>
</evidence>
<keyword evidence="7" id="KW-0812">Transmembrane</keyword>
<dbReference type="InterPro" id="IPR020635">
    <property type="entry name" value="Tyr_kinase_cat_dom"/>
</dbReference>
<feature type="transmembrane region" description="Helical" evidence="7">
    <location>
        <begin position="405"/>
        <end position="429"/>
    </location>
</feature>
<keyword evidence="10" id="KW-1185">Reference proteome</keyword>
<feature type="non-terminal residue" evidence="9">
    <location>
        <position position="1252"/>
    </location>
</feature>
<dbReference type="InterPro" id="IPR011009">
    <property type="entry name" value="Kinase-like_dom_sf"/>
</dbReference>
<evidence type="ECO:0000256" key="2">
    <source>
        <dbReference type="ARBA" id="ARBA00022741"/>
    </source>
</evidence>
<evidence type="ECO:0000256" key="5">
    <source>
        <dbReference type="ARBA" id="ARBA00023137"/>
    </source>
</evidence>
<keyword evidence="7" id="KW-0472">Membrane</keyword>
<keyword evidence="2" id="KW-0547">Nucleotide-binding</keyword>
<protein>
    <recommendedName>
        <fullName evidence="8">Protein kinase domain-containing protein</fullName>
    </recommendedName>
</protein>
<dbReference type="Gene3D" id="3.30.200.20">
    <property type="entry name" value="Phosphorylase Kinase, domain 1"/>
    <property type="match status" value="1"/>
</dbReference>
<feature type="transmembrane region" description="Helical" evidence="7">
    <location>
        <begin position="369"/>
        <end position="385"/>
    </location>
</feature>
<dbReference type="InterPro" id="IPR008266">
    <property type="entry name" value="Tyr_kinase_AS"/>
</dbReference>
<feature type="transmembrane region" description="Helical" evidence="7">
    <location>
        <begin position="28"/>
        <end position="48"/>
    </location>
</feature>
<dbReference type="SUPFAM" id="SSF56112">
    <property type="entry name" value="Protein kinase-like (PK-like)"/>
    <property type="match status" value="1"/>
</dbReference>
<comment type="caution">
    <text evidence="9">The sequence shown here is derived from an EMBL/GenBank/DDBJ whole genome shotgun (WGS) entry which is preliminary data.</text>
</comment>
<feature type="region of interest" description="Disordered" evidence="6">
    <location>
        <begin position="532"/>
        <end position="566"/>
    </location>
</feature>
<gene>
    <name evidence="9" type="ORF">MSPICULIGERA_LOCUS25684</name>
</gene>
<dbReference type="PRINTS" id="PR00109">
    <property type="entry name" value="TYRKINASE"/>
</dbReference>
<evidence type="ECO:0000313" key="9">
    <source>
        <dbReference type="EMBL" id="CAJ0587729.1"/>
    </source>
</evidence>
<dbReference type="GO" id="GO:0005524">
    <property type="term" value="F:ATP binding"/>
    <property type="evidence" value="ECO:0007669"/>
    <property type="project" value="UniProtKB-KW"/>
</dbReference>
<proteinExistence type="predicted"/>
<dbReference type="FunFam" id="1.10.510.10:FF:000554">
    <property type="entry name" value="Predicted protein"/>
    <property type="match status" value="1"/>
</dbReference>
<feature type="compositionally biased region" description="Low complexity" evidence="6">
    <location>
        <begin position="589"/>
        <end position="600"/>
    </location>
</feature>